<dbReference type="EMBL" id="CAJNNW010001614">
    <property type="protein sequence ID" value="CAE8639897.1"/>
    <property type="molecule type" value="Genomic_DNA"/>
</dbReference>
<protein>
    <submittedName>
        <fullName evidence="1">Uncharacterized protein</fullName>
    </submittedName>
</protein>
<name>A0A813HQ67_POLGL</name>
<comment type="caution">
    <text evidence="1">The sequence shown here is derived from an EMBL/GenBank/DDBJ whole genome shotgun (WGS) entry which is preliminary data.</text>
</comment>
<organism evidence="1 2">
    <name type="scientific">Polarella glacialis</name>
    <name type="common">Dinoflagellate</name>
    <dbReference type="NCBI Taxonomy" id="89957"/>
    <lineage>
        <taxon>Eukaryota</taxon>
        <taxon>Sar</taxon>
        <taxon>Alveolata</taxon>
        <taxon>Dinophyceae</taxon>
        <taxon>Suessiales</taxon>
        <taxon>Suessiaceae</taxon>
        <taxon>Polarella</taxon>
    </lineage>
</organism>
<dbReference type="Proteomes" id="UP000626109">
    <property type="component" value="Unassembled WGS sequence"/>
</dbReference>
<proteinExistence type="predicted"/>
<sequence>MLHSKIKAPFQDNCITVLVVLPSTLPWNPQSNAAVAVEAPSAGPMLPWQLMRRLPEPAKNPYAGPMLPWQLRRQLPAEIQGPAERYSDAAERKAASGNATRVQRAAAAEGAAVCEASRGDAAAAGGATHSPAVGFGLSCHVAAEAQVEAALPAKW</sequence>
<accession>A0A813HQ67</accession>
<gene>
    <name evidence="1" type="ORF">PGLA2088_LOCUS2014</name>
</gene>
<evidence type="ECO:0000313" key="1">
    <source>
        <dbReference type="EMBL" id="CAE8639897.1"/>
    </source>
</evidence>
<dbReference type="AlphaFoldDB" id="A0A813HQ67"/>
<reference evidence="1" key="1">
    <citation type="submission" date="2021-02" db="EMBL/GenBank/DDBJ databases">
        <authorList>
            <person name="Dougan E. K."/>
            <person name="Rhodes N."/>
            <person name="Thang M."/>
            <person name="Chan C."/>
        </authorList>
    </citation>
    <scope>NUCLEOTIDE SEQUENCE</scope>
</reference>
<evidence type="ECO:0000313" key="2">
    <source>
        <dbReference type="Proteomes" id="UP000626109"/>
    </source>
</evidence>